<feature type="domain" description="HTH crp-type" evidence="5">
    <location>
        <begin position="149"/>
        <end position="217"/>
    </location>
</feature>
<evidence type="ECO:0000256" key="3">
    <source>
        <dbReference type="ARBA" id="ARBA00023163"/>
    </source>
</evidence>
<dbReference type="GO" id="GO:0005829">
    <property type="term" value="C:cytosol"/>
    <property type="evidence" value="ECO:0007669"/>
    <property type="project" value="TreeGrafter"/>
</dbReference>
<dbReference type="Pfam" id="PF13545">
    <property type="entry name" value="HTH_Crp_2"/>
    <property type="match status" value="1"/>
</dbReference>
<dbReference type="InterPro" id="IPR012318">
    <property type="entry name" value="HTH_CRP"/>
</dbReference>
<dbReference type="InterPro" id="IPR036388">
    <property type="entry name" value="WH-like_DNA-bd_sf"/>
</dbReference>
<dbReference type="RefSeq" id="WP_275568556.1">
    <property type="nucleotide sequence ID" value="NZ_JARGYC010000050.1"/>
</dbReference>
<dbReference type="Gene3D" id="1.10.10.10">
    <property type="entry name" value="Winged helix-like DNA-binding domain superfamily/Winged helix DNA-binding domain"/>
    <property type="match status" value="1"/>
</dbReference>
<accession>A0AAE3NUN4</accession>
<keyword evidence="2" id="KW-0238">DNA-binding</keyword>
<dbReference type="SUPFAM" id="SSF46785">
    <property type="entry name" value="Winged helix' DNA-binding domain"/>
    <property type="match status" value="1"/>
</dbReference>
<proteinExistence type="predicted"/>
<dbReference type="Gene3D" id="2.60.120.10">
    <property type="entry name" value="Jelly Rolls"/>
    <property type="match status" value="1"/>
</dbReference>
<feature type="domain" description="Cyclic nucleotide-binding" evidence="4">
    <location>
        <begin position="15"/>
        <end position="118"/>
    </location>
</feature>
<dbReference type="InterPro" id="IPR000595">
    <property type="entry name" value="cNMP-bd_dom"/>
</dbReference>
<keyword evidence="3" id="KW-0804">Transcription</keyword>
<keyword evidence="7" id="KW-1185">Reference proteome</keyword>
<evidence type="ECO:0000313" key="7">
    <source>
        <dbReference type="Proteomes" id="UP001220964"/>
    </source>
</evidence>
<evidence type="ECO:0000259" key="4">
    <source>
        <dbReference type="PROSITE" id="PS50042"/>
    </source>
</evidence>
<evidence type="ECO:0000259" key="5">
    <source>
        <dbReference type="PROSITE" id="PS51063"/>
    </source>
</evidence>
<dbReference type="SUPFAM" id="SSF51206">
    <property type="entry name" value="cAMP-binding domain-like"/>
    <property type="match status" value="1"/>
</dbReference>
<dbReference type="PANTHER" id="PTHR24567:SF74">
    <property type="entry name" value="HTH-TYPE TRANSCRIPTIONAL REGULATOR ARCR"/>
    <property type="match status" value="1"/>
</dbReference>
<dbReference type="EMBL" id="JARGYC010000050">
    <property type="protein sequence ID" value="MDF0602427.1"/>
    <property type="molecule type" value="Genomic_DNA"/>
</dbReference>
<dbReference type="PANTHER" id="PTHR24567">
    <property type="entry name" value="CRP FAMILY TRANSCRIPTIONAL REGULATORY PROTEIN"/>
    <property type="match status" value="1"/>
</dbReference>
<dbReference type="InterPro" id="IPR014710">
    <property type="entry name" value="RmlC-like_jellyroll"/>
</dbReference>
<dbReference type="PROSITE" id="PS51063">
    <property type="entry name" value="HTH_CRP_2"/>
    <property type="match status" value="1"/>
</dbReference>
<name>A0AAE3NUN4_9RHOB</name>
<dbReference type="CDD" id="cd00038">
    <property type="entry name" value="CAP_ED"/>
    <property type="match status" value="1"/>
</dbReference>
<reference evidence="6" key="1">
    <citation type="submission" date="2023-03" db="EMBL/GenBank/DDBJ databases">
        <title>Multiphase analysis and comparison of six strains from genera Psychromarinibacter, Lutimaribacter, and Maritimibacter, including a novel species: Psychromarinibacter sediminicola sp. nov.</title>
        <authorList>
            <person name="Wang Y.-H."/>
            <person name="Ye M.-Q."/>
            <person name="Du Z.-J."/>
        </authorList>
    </citation>
    <scope>NUCLEOTIDE SEQUENCE</scope>
    <source>
        <strain evidence="6">C21-152</strain>
    </source>
</reference>
<dbReference type="InterPro" id="IPR050397">
    <property type="entry name" value="Env_Response_Regulators"/>
</dbReference>
<dbReference type="AlphaFoldDB" id="A0AAE3NUN4"/>
<evidence type="ECO:0000256" key="1">
    <source>
        <dbReference type="ARBA" id="ARBA00023015"/>
    </source>
</evidence>
<dbReference type="GO" id="GO:0003700">
    <property type="term" value="F:DNA-binding transcription factor activity"/>
    <property type="evidence" value="ECO:0007669"/>
    <property type="project" value="TreeGrafter"/>
</dbReference>
<dbReference type="PROSITE" id="PS50042">
    <property type="entry name" value="CNMP_BINDING_3"/>
    <property type="match status" value="1"/>
</dbReference>
<evidence type="ECO:0000256" key="2">
    <source>
        <dbReference type="ARBA" id="ARBA00023125"/>
    </source>
</evidence>
<comment type="caution">
    <text evidence="6">The sequence shown here is derived from an EMBL/GenBank/DDBJ whole genome shotgun (WGS) entry which is preliminary data.</text>
</comment>
<dbReference type="InterPro" id="IPR018490">
    <property type="entry name" value="cNMP-bd_dom_sf"/>
</dbReference>
<sequence>MAHENDKAVARHSLFMQSLPDQHIEPILSHAVFRSYDRGETLFLQGEPCGGVHVVLDGWVKLYRIAPNGSEAVVNVFTRGESFGEAVAFRRRDYPVSAEASTACRTMMIPAEDLLQLIRRDPEACVSMIASTFAHLHSLVEQLEQLKAETGAQRVAQFLLTLCDAEDGACRVTLPYDKVLIAGRLGMKPESLSRAFSRLKPAGVKISRNHAEIADVDQLRDYVEADPADAWSRA</sequence>
<protein>
    <submittedName>
        <fullName evidence="6">Crp/Fnr family transcriptional regulator</fullName>
    </submittedName>
</protein>
<evidence type="ECO:0000313" key="6">
    <source>
        <dbReference type="EMBL" id="MDF0602427.1"/>
    </source>
</evidence>
<dbReference type="Proteomes" id="UP001220964">
    <property type="component" value="Unassembled WGS sequence"/>
</dbReference>
<dbReference type="Pfam" id="PF00027">
    <property type="entry name" value="cNMP_binding"/>
    <property type="match status" value="1"/>
</dbReference>
<gene>
    <name evidence="6" type="ORF">P1J78_16935</name>
</gene>
<dbReference type="InterPro" id="IPR036390">
    <property type="entry name" value="WH_DNA-bd_sf"/>
</dbReference>
<organism evidence="6 7">
    <name type="scientific">Psychromarinibacter sediminicola</name>
    <dbReference type="NCBI Taxonomy" id="3033385"/>
    <lineage>
        <taxon>Bacteria</taxon>
        <taxon>Pseudomonadati</taxon>
        <taxon>Pseudomonadota</taxon>
        <taxon>Alphaproteobacteria</taxon>
        <taxon>Rhodobacterales</taxon>
        <taxon>Paracoccaceae</taxon>
        <taxon>Psychromarinibacter</taxon>
    </lineage>
</organism>
<dbReference type="SMART" id="SM00100">
    <property type="entry name" value="cNMP"/>
    <property type="match status" value="1"/>
</dbReference>
<keyword evidence="1" id="KW-0805">Transcription regulation</keyword>
<dbReference type="SMART" id="SM00419">
    <property type="entry name" value="HTH_CRP"/>
    <property type="match status" value="1"/>
</dbReference>
<dbReference type="GO" id="GO:0003677">
    <property type="term" value="F:DNA binding"/>
    <property type="evidence" value="ECO:0007669"/>
    <property type="project" value="UniProtKB-KW"/>
</dbReference>